<proteinExistence type="predicted"/>
<name>A0A8X6SU92_TRICX</name>
<sequence>MLMWCESFESRLPRIQLGPAFLNDEFSSVPGLQLTIRQCRSSVRDHDSSAIAGCNVFALHSREIGIFMCTVNTVHVSTDIAPKPNG</sequence>
<dbReference type="AlphaFoldDB" id="A0A8X6SU92"/>
<evidence type="ECO:0000313" key="2">
    <source>
        <dbReference type="Proteomes" id="UP000887159"/>
    </source>
</evidence>
<reference evidence="1" key="1">
    <citation type="submission" date="2020-08" db="EMBL/GenBank/DDBJ databases">
        <title>Multicomponent nature underlies the extraordinary mechanical properties of spider dragline silk.</title>
        <authorList>
            <person name="Kono N."/>
            <person name="Nakamura H."/>
            <person name="Mori M."/>
            <person name="Yoshida Y."/>
            <person name="Ohtoshi R."/>
            <person name="Malay A.D."/>
            <person name="Moran D.A.P."/>
            <person name="Tomita M."/>
            <person name="Numata K."/>
            <person name="Arakawa K."/>
        </authorList>
    </citation>
    <scope>NUCLEOTIDE SEQUENCE</scope>
</reference>
<gene>
    <name evidence="1" type="ORF">TNCV_4647431</name>
</gene>
<comment type="caution">
    <text evidence="1">The sequence shown here is derived from an EMBL/GenBank/DDBJ whole genome shotgun (WGS) entry which is preliminary data.</text>
</comment>
<dbReference type="Proteomes" id="UP000887159">
    <property type="component" value="Unassembled WGS sequence"/>
</dbReference>
<dbReference type="EMBL" id="BMAU01021353">
    <property type="protein sequence ID" value="GFY19571.1"/>
    <property type="molecule type" value="Genomic_DNA"/>
</dbReference>
<accession>A0A8X6SU92</accession>
<organism evidence="1 2">
    <name type="scientific">Trichonephila clavipes</name>
    <name type="common">Golden silk orbweaver</name>
    <name type="synonym">Nephila clavipes</name>
    <dbReference type="NCBI Taxonomy" id="2585209"/>
    <lineage>
        <taxon>Eukaryota</taxon>
        <taxon>Metazoa</taxon>
        <taxon>Ecdysozoa</taxon>
        <taxon>Arthropoda</taxon>
        <taxon>Chelicerata</taxon>
        <taxon>Arachnida</taxon>
        <taxon>Araneae</taxon>
        <taxon>Araneomorphae</taxon>
        <taxon>Entelegynae</taxon>
        <taxon>Araneoidea</taxon>
        <taxon>Nephilidae</taxon>
        <taxon>Trichonephila</taxon>
    </lineage>
</organism>
<protein>
    <submittedName>
        <fullName evidence="1">Uncharacterized protein</fullName>
    </submittedName>
</protein>
<evidence type="ECO:0000313" key="1">
    <source>
        <dbReference type="EMBL" id="GFY19571.1"/>
    </source>
</evidence>
<keyword evidence="2" id="KW-1185">Reference proteome</keyword>